<accession>A0A7C8MGF6</accession>
<dbReference type="Proteomes" id="UP000481861">
    <property type="component" value="Unassembled WGS sequence"/>
</dbReference>
<dbReference type="Pfam" id="PF10338">
    <property type="entry name" value="YBL028C_N"/>
    <property type="match status" value="1"/>
</dbReference>
<proteinExistence type="predicted"/>
<feature type="domain" description="DUF2423" evidence="2">
    <location>
        <begin position="1"/>
        <end position="44"/>
    </location>
</feature>
<protein>
    <recommendedName>
        <fullName evidence="2">DUF2423 domain-containing protein</fullName>
    </recommendedName>
</protein>
<dbReference type="InterPro" id="IPR019434">
    <property type="entry name" value="DUF2423"/>
</dbReference>
<dbReference type="EMBL" id="JAADJZ010000027">
    <property type="protein sequence ID" value="KAF2866505.1"/>
    <property type="molecule type" value="Genomic_DNA"/>
</dbReference>
<dbReference type="OrthoDB" id="4087970at2759"/>
<evidence type="ECO:0000313" key="3">
    <source>
        <dbReference type="EMBL" id="KAF2866505.1"/>
    </source>
</evidence>
<feature type="region of interest" description="Disordered" evidence="1">
    <location>
        <begin position="36"/>
        <end position="71"/>
    </location>
</feature>
<evidence type="ECO:0000256" key="1">
    <source>
        <dbReference type="SAM" id="MobiDB-lite"/>
    </source>
</evidence>
<reference evidence="3 4" key="1">
    <citation type="submission" date="2020-01" db="EMBL/GenBank/DDBJ databases">
        <authorList>
            <consortium name="DOE Joint Genome Institute"/>
            <person name="Haridas S."/>
            <person name="Albert R."/>
            <person name="Binder M."/>
            <person name="Bloem J."/>
            <person name="Labutti K."/>
            <person name="Salamov A."/>
            <person name="Andreopoulos B."/>
            <person name="Baker S.E."/>
            <person name="Barry K."/>
            <person name="Bills G."/>
            <person name="Bluhm B.H."/>
            <person name="Cannon C."/>
            <person name="Castanera R."/>
            <person name="Culley D.E."/>
            <person name="Daum C."/>
            <person name="Ezra D."/>
            <person name="Gonzalez J.B."/>
            <person name="Henrissat B."/>
            <person name="Kuo A."/>
            <person name="Liang C."/>
            <person name="Lipzen A."/>
            <person name="Lutzoni F."/>
            <person name="Magnuson J."/>
            <person name="Mondo S."/>
            <person name="Nolan M."/>
            <person name="Ohm R."/>
            <person name="Pangilinan J."/>
            <person name="Park H.-J.H."/>
            <person name="Ramirez L."/>
            <person name="Alfaro M."/>
            <person name="Sun H."/>
            <person name="Tritt A."/>
            <person name="Yoshinaga Y."/>
            <person name="Zwiers L.-H.L."/>
            <person name="Turgeon B.G."/>
            <person name="Goodwin S.B."/>
            <person name="Spatafora J.W."/>
            <person name="Crous P.W."/>
            <person name="Grigoriev I.V."/>
        </authorList>
    </citation>
    <scope>NUCLEOTIDE SEQUENCE [LARGE SCALE GENOMIC DNA]</scope>
    <source>
        <strain evidence="3 4">CBS 611.86</strain>
    </source>
</reference>
<evidence type="ECO:0000259" key="2">
    <source>
        <dbReference type="Pfam" id="PF10338"/>
    </source>
</evidence>
<feature type="compositionally biased region" description="Basic residues" evidence="1">
    <location>
        <begin position="8"/>
        <end position="20"/>
    </location>
</feature>
<sequence length="155" mass="17402">MAKGLRSSVKKSNRTKLRARVFRPVEDARAERLHAKLLDTLQQPKREQPAKKTEMDIDDAPATAPDTDDKNAQAEFPKGSCFFSAEIPDSFFDYRHSRDPPAKTTPTDRRQSRNLYLYLGLCSDVAGFTSNGDLTLAYEPLDLHWLGDSGLTVKS</sequence>
<feature type="region of interest" description="Disordered" evidence="1">
    <location>
        <begin position="1"/>
        <end position="20"/>
    </location>
</feature>
<keyword evidence="4" id="KW-1185">Reference proteome</keyword>
<dbReference type="GO" id="GO:0030687">
    <property type="term" value="C:preribosome, large subunit precursor"/>
    <property type="evidence" value="ECO:0007669"/>
    <property type="project" value="TreeGrafter"/>
</dbReference>
<gene>
    <name evidence="3" type="ORF">BDV95DRAFT_584030</name>
</gene>
<evidence type="ECO:0000313" key="4">
    <source>
        <dbReference type="Proteomes" id="UP000481861"/>
    </source>
</evidence>
<comment type="caution">
    <text evidence="3">The sequence shown here is derived from an EMBL/GenBank/DDBJ whole genome shotgun (WGS) entry which is preliminary data.</text>
</comment>
<dbReference type="PANTHER" id="PTHR28219">
    <property type="entry name" value="UPF0642 PROTEIN YBL028C"/>
    <property type="match status" value="1"/>
</dbReference>
<dbReference type="PANTHER" id="PTHR28219:SF1">
    <property type="entry name" value="UPF0642 PROTEIN YBL028C"/>
    <property type="match status" value="1"/>
</dbReference>
<organism evidence="3 4">
    <name type="scientific">Massariosphaeria phaeospora</name>
    <dbReference type="NCBI Taxonomy" id="100035"/>
    <lineage>
        <taxon>Eukaryota</taxon>
        <taxon>Fungi</taxon>
        <taxon>Dikarya</taxon>
        <taxon>Ascomycota</taxon>
        <taxon>Pezizomycotina</taxon>
        <taxon>Dothideomycetes</taxon>
        <taxon>Pleosporomycetidae</taxon>
        <taxon>Pleosporales</taxon>
        <taxon>Pleosporales incertae sedis</taxon>
        <taxon>Massariosphaeria</taxon>
    </lineage>
</organism>
<dbReference type="AlphaFoldDB" id="A0A7C8MGF6"/>
<feature type="compositionally biased region" description="Basic and acidic residues" evidence="1">
    <location>
        <begin position="44"/>
        <end position="55"/>
    </location>
</feature>
<name>A0A7C8MGF6_9PLEO</name>